<gene>
    <name evidence="2" type="ORF">DWB85_17355</name>
</gene>
<evidence type="ECO:0000313" key="3">
    <source>
        <dbReference type="Proteomes" id="UP000265509"/>
    </source>
</evidence>
<organism evidence="2 3">
    <name type="scientific">Seongchinamella sediminis</name>
    <dbReference type="NCBI Taxonomy" id="2283635"/>
    <lineage>
        <taxon>Bacteria</taxon>
        <taxon>Pseudomonadati</taxon>
        <taxon>Pseudomonadota</taxon>
        <taxon>Gammaproteobacteria</taxon>
        <taxon>Cellvibrionales</taxon>
        <taxon>Halieaceae</taxon>
        <taxon>Seongchinamella</taxon>
    </lineage>
</organism>
<dbReference type="RefSeq" id="WP_117957065.1">
    <property type="nucleotide sequence ID" value="NZ_QRAN01000025.1"/>
</dbReference>
<dbReference type="OrthoDB" id="339576at2"/>
<dbReference type="Proteomes" id="UP000265509">
    <property type="component" value="Unassembled WGS sequence"/>
</dbReference>
<keyword evidence="3" id="KW-1185">Reference proteome</keyword>
<dbReference type="Gene3D" id="3.20.20.10">
    <property type="entry name" value="Alanine racemase"/>
    <property type="match status" value="1"/>
</dbReference>
<dbReference type="InterPro" id="IPR029066">
    <property type="entry name" value="PLP-binding_barrel"/>
</dbReference>
<dbReference type="Pfam" id="PF01168">
    <property type="entry name" value="Ala_racemase_N"/>
    <property type="match status" value="1"/>
</dbReference>
<protein>
    <submittedName>
        <fullName evidence="2">DSD1 family PLP-dependent enzyme</fullName>
    </submittedName>
</protein>
<dbReference type="PANTHER" id="PTHR28004:SF2">
    <property type="entry name" value="D-SERINE DEHYDRATASE"/>
    <property type="match status" value="1"/>
</dbReference>
<dbReference type="EMBL" id="QRAN01000025">
    <property type="protein sequence ID" value="RLQ20517.1"/>
    <property type="molecule type" value="Genomic_DNA"/>
</dbReference>
<feature type="domain" description="Alanine racemase N-terminal" evidence="1">
    <location>
        <begin position="52"/>
        <end position="269"/>
    </location>
</feature>
<dbReference type="AlphaFoldDB" id="A0A3L7DS75"/>
<evidence type="ECO:0000259" key="1">
    <source>
        <dbReference type="Pfam" id="PF01168"/>
    </source>
</evidence>
<dbReference type="InterPro" id="IPR051466">
    <property type="entry name" value="D-amino_acid_metab_enzyme"/>
</dbReference>
<name>A0A3L7DS75_9GAMM</name>
<dbReference type="SUPFAM" id="SSF51419">
    <property type="entry name" value="PLP-binding barrel"/>
    <property type="match status" value="1"/>
</dbReference>
<dbReference type="GO" id="GO:0036088">
    <property type="term" value="P:D-serine catabolic process"/>
    <property type="evidence" value="ECO:0007669"/>
    <property type="project" value="TreeGrafter"/>
</dbReference>
<dbReference type="CDD" id="cd06814">
    <property type="entry name" value="PLPDE_III_DSD_D-TA_like_3"/>
    <property type="match status" value="1"/>
</dbReference>
<dbReference type="GO" id="GO:0008721">
    <property type="term" value="F:D-serine ammonia-lyase activity"/>
    <property type="evidence" value="ECO:0007669"/>
    <property type="project" value="TreeGrafter"/>
</dbReference>
<comment type="caution">
    <text evidence="2">The sequence shown here is derived from an EMBL/GenBank/DDBJ whole genome shotgun (WGS) entry which is preliminary data.</text>
</comment>
<accession>A0A3L7DS75</accession>
<dbReference type="InterPro" id="IPR001608">
    <property type="entry name" value="Ala_racemase_N"/>
</dbReference>
<dbReference type="PANTHER" id="PTHR28004">
    <property type="entry name" value="ZGC:162816-RELATED"/>
    <property type="match status" value="1"/>
</dbReference>
<evidence type="ECO:0000313" key="2">
    <source>
        <dbReference type="EMBL" id="RLQ20517.1"/>
    </source>
</evidence>
<sequence length="420" mass="46477">MKRRTLLIGGLLGATGAALLKPRDRGTNHSPYFESVSRALRSAAYARPTLVVDRSLLRQNVQTLRSHIAGRFDYRIVAKSLPSLAMLKETMNAADSNRLMLFHQPFINQVARELPSADILLGKPLPVQAAAQFYDAHDSAAFSPQRQLQWLVDTPRRIAEYGALADQRAIDMRVSLEIDIGLHRGGARTASEFQQMLDELARWPRLQFAGLMGYEPHIVKVPGDKISYRDEAMQAYAGFTAAARSHFGQDWPADVTLNSGGSGTYQLYDAGDFPMNELASGSCLVQPTDFDGATLADHVPAAFIAAPVLKAADELRTAGFNTGPLQTWWDPNKARTFFLYGGYWKAQTVSPQGLKTNLFLGRSTNQEGMTGSRKINLEPGDWVFLRPTQSEHVFLQFGDIAVYDRGEIVDRWPVMSQSVG</sequence>
<proteinExistence type="predicted"/>
<reference evidence="2 3" key="1">
    <citation type="submission" date="2018-07" db="EMBL/GenBank/DDBJ databases">
        <title>Halioglobus sp. genome submission.</title>
        <authorList>
            <person name="Ye M.-Q."/>
            <person name="Du Z.-J."/>
        </authorList>
    </citation>
    <scope>NUCLEOTIDE SEQUENCE [LARGE SCALE GENOMIC DNA]</scope>
    <source>
        <strain evidence="2 3">U0301</strain>
    </source>
</reference>